<reference evidence="1 2" key="1">
    <citation type="journal article" date="2020" name="Cell">
        <title>Large-Scale Comparative Analyses of Tick Genomes Elucidate Their Genetic Diversity and Vector Capacities.</title>
        <authorList>
            <consortium name="Tick Genome and Microbiome Consortium (TIGMIC)"/>
            <person name="Jia N."/>
            <person name="Wang J."/>
            <person name="Shi W."/>
            <person name="Du L."/>
            <person name="Sun Y."/>
            <person name="Zhan W."/>
            <person name="Jiang J.F."/>
            <person name="Wang Q."/>
            <person name="Zhang B."/>
            <person name="Ji P."/>
            <person name="Bell-Sakyi L."/>
            <person name="Cui X.M."/>
            <person name="Yuan T.T."/>
            <person name="Jiang B.G."/>
            <person name="Yang W.F."/>
            <person name="Lam T.T."/>
            <person name="Chang Q.C."/>
            <person name="Ding S.J."/>
            <person name="Wang X.J."/>
            <person name="Zhu J.G."/>
            <person name="Ruan X.D."/>
            <person name="Zhao L."/>
            <person name="Wei J.T."/>
            <person name="Ye R.Z."/>
            <person name="Que T.C."/>
            <person name="Du C.H."/>
            <person name="Zhou Y.H."/>
            <person name="Cheng J.X."/>
            <person name="Dai P.F."/>
            <person name="Guo W.B."/>
            <person name="Han X.H."/>
            <person name="Huang E.J."/>
            <person name="Li L.F."/>
            <person name="Wei W."/>
            <person name="Gao Y.C."/>
            <person name="Liu J.Z."/>
            <person name="Shao H.Z."/>
            <person name="Wang X."/>
            <person name="Wang C.C."/>
            <person name="Yang T.C."/>
            <person name="Huo Q.B."/>
            <person name="Li W."/>
            <person name="Chen H.Y."/>
            <person name="Chen S.E."/>
            <person name="Zhou L.G."/>
            <person name="Ni X.B."/>
            <person name="Tian J.H."/>
            <person name="Sheng Y."/>
            <person name="Liu T."/>
            <person name="Pan Y.S."/>
            <person name="Xia L.Y."/>
            <person name="Li J."/>
            <person name="Zhao F."/>
            <person name="Cao W.C."/>
        </authorList>
    </citation>
    <scope>NUCLEOTIDE SEQUENCE [LARGE SCALE GENOMIC DNA]</scope>
    <source>
        <strain evidence="1">Iper-2018</strain>
    </source>
</reference>
<name>A0AC60PWB7_IXOPE</name>
<gene>
    <name evidence="1" type="ORF">HPB47_027265</name>
</gene>
<evidence type="ECO:0000313" key="1">
    <source>
        <dbReference type="EMBL" id="KAG0425579.1"/>
    </source>
</evidence>
<protein>
    <submittedName>
        <fullName evidence="1">Uncharacterized protein</fullName>
    </submittedName>
</protein>
<keyword evidence="2" id="KW-1185">Reference proteome</keyword>
<organism evidence="1 2">
    <name type="scientific">Ixodes persulcatus</name>
    <name type="common">Taiga tick</name>
    <dbReference type="NCBI Taxonomy" id="34615"/>
    <lineage>
        <taxon>Eukaryota</taxon>
        <taxon>Metazoa</taxon>
        <taxon>Ecdysozoa</taxon>
        <taxon>Arthropoda</taxon>
        <taxon>Chelicerata</taxon>
        <taxon>Arachnida</taxon>
        <taxon>Acari</taxon>
        <taxon>Parasitiformes</taxon>
        <taxon>Ixodida</taxon>
        <taxon>Ixodoidea</taxon>
        <taxon>Ixodidae</taxon>
        <taxon>Ixodinae</taxon>
        <taxon>Ixodes</taxon>
    </lineage>
</organism>
<dbReference type="EMBL" id="JABSTQ010009820">
    <property type="protein sequence ID" value="KAG0425579.1"/>
    <property type="molecule type" value="Genomic_DNA"/>
</dbReference>
<sequence length="84" mass="9734">MVTARKADVRKNAAAQRYQRFSLDTYYPEPNVSHRDRRQWPPAHEPNFLSTALSQAWRPPSDTQHSELEVTRAGAQARLASRRM</sequence>
<dbReference type="Proteomes" id="UP000805193">
    <property type="component" value="Unassembled WGS sequence"/>
</dbReference>
<comment type="caution">
    <text evidence="1">The sequence shown here is derived from an EMBL/GenBank/DDBJ whole genome shotgun (WGS) entry which is preliminary data.</text>
</comment>
<accession>A0AC60PWB7</accession>
<proteinExistence type="predicted"/>
<evidence type="ECO:0000313" key="2">
    <source>
        <dbReference type="Proteomes" id="UP000805193"/>
    </source>
</evidence>